<evidence type="ECO:0000313" key="2">
    <source>
        <dbReference type="Proteomes" id="UP001634393"/>
    </source>
</evidence>
<sequence>MSSEEGVVIGCHSVDEWKEQFHKATLRNCFENQNLLIDQVTPQFTFRKVYVDELKAIAQEFKVAAMPSFKGRFASKNFSSPYMNLGLAKHFWFTSTAFGLVI</sequence>
<proteinExistence type="predicted"/>
<organism evidence="1 2">
    <name type="scientific">Penstemon smallii</name>
    <dbReference type="NCBI Taxonomy" id="265156"/>
    <lineage>
        <taxon>Eukaryota</taxon>
        <taxon>Viridiplantae</taxon>
        <taxon>Streptophyta</taxon>
        <taxon>Embryophyta</taxon>
        <taxon>Tracheophyta</taxon>
        <taxon>Spermatophyta</taxon>
        <taxon>Magnoliopsida</taxon>
        <taxon>eudicotyledons</taxon>
        <taxon>Gunneridae</taxon>
        <taxon>Pentapetalae</taxon>
        <taxon>asterids</taxon>
        <taxon>lamiids</taxon>
        <taxon>Lamiales</taxon>
        <taxon>Plantaginaceae</taxon>
        <taxon>Cheloneae</taxon>
        <taxon>Penstemon</taxon>
    </lineage>
</organism>
<accession>A0ABD3U9P1</accession>
<reference evidence="1 2" key="1">
    <citation type="submission" date="2024-12" db="EMBL/GenBank/DDBJ databases">
        <title>The unique morphological basis and parallel evolutionary history of personate flowers in Penstemon.</title>
        <authorList>
            <person name="Depatie T.H."/>
            <person name="Wessinger C.A."/>
        </authorList>
    </citation>
    <scope>NUCLEOTIDE SEQUENCE [LARGE SCALE GENOMIC DNA]</scope>
    <source>
        <strain evidence="1">WTNN_2</strain>
        <tissue evidence="1">Leaf</tissue>
    </source>
</reference>
<gene>
    <name evidence="1" type="ORF">ACJIZ3_002676</name>
</gene>
<comment type="caution">
    <text evidence="1">The sequence shown here is derived from an EMBL/GenBank/DDBJ whole genome shotgun (WGS) entry which is preliminary data.</text>
</comment>
<name>A0ABD3U9P1_9LAMI</name>
<keyword evidence="2" id="KW-1185">Reference proteome</keyword>
<dbReference type="Proteomes" id="UP001634393">
    <property type="component" value="Unassembled WGS sequence"/>
</dbReference>
<evidence type="ECO:0000313" key="1">
    <source>
        <dbReference type="EMBL" id="KAL3845273.1"/>
    </source>
</evidence>
<protein>
    <submittedName>
        <fullName evidence="1">Uncharacterized protein</fullName>
    </submittedName>
</protein>
<dbReference type="EMBL" id="JBJXBP010000002">
    <property type="protein sequence ID" value="KAL3845273.1"/>
    <property type="molecule type" value="Genomic_DNA"/>
</dbReference>
<dbReference type="AlphaFoldDB" id="A0ABD3U9P1"/>